<dbReference type="SMART" id="SM00248">
    <property type="entry name" value="ANK"/>
    <property type="match status" value="3"/>
</dbReference>
<dbReference type="InterPro" id="IPR002110">
    <property type="entry name" value="Ankyrin_rpt"/>
</dbReference>
<sequence length="615" mass="66823">MEVASVECQTSPTTMAEVGVAVEPSVVDADLQTDEQAKAHFGVNTDEVEKVPNVEKADQSTATEFLEKAASVDQETMTTRTYYRNIPSQTDSPEVEEAREVVVPDSCATAASSDVECQTETGAFPVNQSIRVKYIDRFEVITADSNVESIASDDVIGDTPVPECARCRQREETFTRNVGVGACAISDKVCIECDKATPDEVDENDAPGFKPEKDELRSKEFDLARAAAVKKLLTSEQKQPFVRGTAVSRSARLERNKGDDLEYIAEKNKSVSTSPSAPATTPSGETADALKNKVVLKKEVPPPPSNLPDPIPARIPRPKISKYALPAESAETPDEEEEAVDRLTPLRSELRSLGRWPRSNTQVPYSPYKTGSESDEDSDDSEGSYDTHEDGVDHEESPYEISTPMREAMESLNSHLIQPGTITPETADWALKYVQHEWLKCAARKGSQAGAVDVLIEQLRELSPALLKVVVNITDQNGNTALHYAVSHGNFGVVSSLLDSGECQLNLANRAGYSAVMLAALSSLENDVEKAVVQRLFELGDVNARAAQHGQTALMLSVSHGKKNTTELLLQCGAQVNLQDSSTALSIAVENGHRDIGVLIYAHLNYSRAETIEDT</sequence>
<dbReference type="GO" id="GO:0005856">
    <property type="term" value="C:cytoskeleton"/>
    <property type="evidence" value="ECO:0007669"/>
    <property type="project" value="TreeGrafter"/>
</dbReference>
<dbReference type="GO" id="GO:0030837">
    <property type="term" value="P:negative regulation of actin filament polymerization"/>
    <property type="evidence" value="ECO:0007669"/>
    <property type="project" value="InterPro"/>
</dbReference>
<dbReference type="EMBL" id="JOJR01000234">
    <property type="protein sequence ID" value="RCN41502.1"/>
    <property type="molecule type" value="Genomic_DNA"/>
</dbReference>
<feature type="compositionally biased region" description="Low complexity" evidence="2">
    <location>
        <begin position="272"/>
        <end position="283"/>
    </location>
</feature>
<feature type="region of interest" description="Disordered" evidence="2">
    <location>
        <begin position="353"/>
        <end position="399"/>
    </location>
</feature>
<dbReference type="OrthoDB" id="5406014at2759"/>
<dbReference type="Proteomes" id="UP000252519">
    <property type="component" value="Unassembled WGS sequence"/>
</dbReference>
<feature type="region of interest" description="Disordered" evidence="2">
    <location>
        <begin position="266"/>
        <end position="318"/>
    </location>
</feature>
<evidence type="ECO:0000313" key="4">
    <source>
        <dbReference type="Proteomes" id="UP000252519"/>
    </source>
</evidence>
<feature type="compositionally biased region" description="Basic and acidic residues" evidence="2">
    <location>
        <begin position="385"/>
        <end position="397"/>
    </location>
</feature>
<dbReference type="PANTHER" id="PTHR24168:SF21">
    <property type="entry name" value="KANK, ISOFORM D"/>
    <property type="match status" value="1"/>
</dbReference>
<feature type="compositionally biased region" description="Basic and acidic residues" evidence="2">
    <location>
        <begin position="288"/>
        <end position="300"/>
    </location>
</feature>
<feature type="compositionally biased region" description="Acidic residues" evidence="2">
    <location>
        <begin position="373"/>
        <end position="383"/>
    </location>
</feature>
<dbReference type="Gene3D" id="1.25.40.20">
    <property type="entry name" value="Ankyrin repeat-containing domain"/>
    <property type="match status" value="1"/>
</dbReference>
<dbReference type="STRING" id="29170.A0A368GAV3"/>
<dbReference type="InterPro" id="IPR036770">
    <property type="entry name" value="Ankyrin_rpt-contain_sf"/>
</dbReference>
<evidence type="ECO:0000256" key="1">
    <source>
        <dbReference type="PROSITE-ProRule" id="PRU00023"/>
    </source>
</evidence>
<feature type="repeat" description="ANK" evidence="1">
    <location>
        <begin position="477"/>
        <end position="501"/>
    </location>
</feature>
<feature type="compositionally biased region" description="Pro residues" evidence="2">
    <location>
        <begin position="301"/>
        <end position="315"/>
    </location>
</feature>
<reference evidence="3 4" key="1">
    <citation type="submission" date="2014-10" db="EMBL/GenBank/DDBJ databases">
        <title>Draft genome of the hookworm Ancylostoma caninum.</title>
        <authorList>
            <person name="Mitreva M."/>
        </authorList>
    </citation>
    <scope>NUCLEOTIDE SEQUENCE [LARGE SCALE GENOMIC DNA]</scope>
    <source>
        <strain evidence="3 4">Baltimore</strain>
    </source>
</reference>
<dbReference type="Pfam" id="PF12796">
    <property type="entry name" value="Ank_2"/>
    <property type="match status" value="1"/>
</dbReference>
<feature type="repeat" description="ANK" evidence="1">
    <location>
        <begin position="549"/>
        <end position="581"/>
    </location>
</feature>
<evidence type="ECO:0000256" key="2">
    <source>
        <dbReference type="SAM" id="MobiDB-lite"/>
    </source>
</evidence>
<comment type="caution">
    <text evidence="3">The sequence shown here is derived from an EMBL/GenBank/DDBJ whole genome shotgun (WGS) entry which is preliminary data.</text>
</comment>
<keyword evidence="4" id="KW-1185">Reference proteome</keyword>
<protein>
    <submittedName>
        <fullName evidence="3">Uncharacterized protein</fullName>
    </submittedName>
</protein>
<dbReference type="PROSITE" id="PS50297">
    <property type="entry name" value="ANK_REP_REGION"/>
    <property type="match status" value="2"/>
</dbReference>
<dbReference type="AlphaFoldDB" id="A0A368GAV3"/>
<keyword evidence="1" id="KW-0040">ANK repeat</keyword>
<evidence type="ECO:0000313" key="3">
    <source>
        <dbReference type="EMBL" id="RCN41502.1"/>
    </source>
</evidence>
<dbReference type="SUPFAM" id="SSF48403">
    <property type="entry name" value="Ankyrin repeat"/>
    <property type="match status" value="1"/>
</dbReference>
<dbReference type="PROSITE" id="PS50088">
    <property type="entry name" value="ANK_REPEAT"/>
    <property type="match status" value="2"/>
</dbReference>
<proteinExistence type="predicted"/>
<dbReference type="InterPro" id="IPR047184">
    <property type="entry name" value="KANK1-4"/>
</dbReference>
<dbReference type="GO" id="GO:0005737">
    <property type="term" value="C:cytoplasm"/>
    <property type="evidence" value="ECO:0007669"/>
    <property type="project" value="TreeGrafter"/>
</dbReference>
<dbReference type="PANTHER" id="PTHR24168">
    <property type="entry name" value="KN MOTIF AND ANKYRIN REPEAT DOMAIN-CONTAINING"/>
    <property type="match status" value="1"/>
</dbReference>
<gene>
    <name evidence="3" type="ORF">ANCCAN_12540</name>
</gene>
<accession>A0A368GAV3</accession>
<dbReference type="Pfam" id="PF00023">
    <property type="entry name" value="Ank"/>
    <property type="match status" value="1"/>
</dbReference>
<name>A0A368GAV3_ANCCA</name>
<dbReference type="PRINTS" id="PR01415">
    <property type="entry name" value="ANKYRIN"/>
</dbReference>
<organism evidence="3 4">
    <name type="scientific">Ancylostoma caninum</name>
    <name type="common">Dog hookworm</name>
    <dbReference type="NCBI Taxonomy" id="29170"/>
    <lineage>
        <taxon>Eukaryota</taxon>
        <taxon>Metazoa</taxon>
        <taxon>Ecdysozoa</taxon>
        <taxon>Nematoda</taxon>
        <taxon>Chromadorea</taxon>
        <taxon>Rhabditida</taxon>
        <taxon>Rhabditina</taxon>
        <taxon>Rhabditomorpha</taxon>
        <taxon>Strongyloidea</taxon>
        <taxon>Ancylostomatidae</taxon>
        <taxon>Ancylostomatinae</taxon>
        <taxon>Ancylostoma</taxon>
    </lineage>
</organism>